<name>A0A7M5X337_9CNID</name>
<evidence type="ECO:0000313" key="1">
    <source>
        <dbReference type="EnsemblMetazoa" id="CLYHEMP017013.1"/>
    </source>
</evidence>
<dbReference type="EnsemblMetazoa" id="CLYHEMT017013.1">
    <property type="protein sequence ID" value="CLYHEMP017013.1"/>
    <property type="gene ID" value="CLYHEMG017013"/>
</dbReference>
<dbReference type="GeneID" id="136820531"/>
<reference evidence="1" key="1">
    <citation type="submission" date="2021-01" db="UniProtKB">
        <authorList>
            <consortium name="EnsemblMetazoa"/>
        </authorList>
    </citation>
    <scope>IDENTIFICATION</scope>
</reference>
<dbReference type="AlphaFoldDB" id="A0A7M5X337"/>
<protein>
    <submittedName>
        <fullName evidence="1">Uncharacterized protein</fullName>
    </submittedName>
</protein>
<accession>A0A7M5X337</accession>
<organism evidence="1 2">
    <name type="scientific">Clytia hemisphaerica</name>
    <dbReference type="NCBI Taxonomy" id="252671"/>
    <lineage>
        <taxon>Eukaryota</taxon>
        <taxon>Metazoa</taxon>
        <taxon>Cnidaria</taxon>
        <taxon>Hydrozoa</taxon>
        <taxon>Hydroidolina</taxon>
        <taxon>Leptothecata</taxon>
        <taxon>Obeliida</taxon>
        <taxon>Clytiidae</taxon>
        <taxon>Clytia</taxon>
    </lineage>
</organism>
<dbReference type="RefSeq" id="XP_066932819.1">
    <property type="nucleotide sequence ID" value="XM_067076718.1"/>
</dbReference>
<dbReference type="Proteomes" id="UP000594262">
    <property type="component" value="Unplaced"/>
</dbReference>
<keyword evidence="2" id="KW-1185">Reference proteome</keyword>
<sequence>MQGCVDRLNNKVEPILFQAVEEGLLSAATVVKHSNKLACLIEHMEMIFPEKKGKGKKKAPAATQIVFQVEDCEDAKLTKRIKCDYLVFLHDTHHVYLYKDGIIISRFQLKDYDLAVISYISLFYVLDQYYPNSHKIGLEVLQRLVLMDSASTITEQTKERIEKLEKFLE</sequence>
<evidence type="ECO:0000313" key="2">
    <source>
        <dbReference type="Proteomes" id="UP000594262"/>
    </source>
</evidence>
<proteinExistence type="predicted"/>